<organism evidence="1 2">
    <name type="scientific">Colletotrichum chlorophyti</name>
    <dbReference type="NCBI Taxonomy" id="708187"/>
    <lineage>
        <taxon>Eukaryota</taxon>
        <taxon>Fungi</taxon>
        <taxon>Dikarya</taxon>
        <taxon>Ascomycota</taxon>
        <taxon>Pezizomycotina</taxon>
        <taxon>Sordariomycetes</taxon>
        <taxon>Hypocreomycetidae</taxon>
        <taxon>Glomerellales</taxon>
        <taxon>Glomerellaceae</taxon>
        <taxon>Colletotrichum</taxon>
    </lineage>
</organism>
<comment type="caution">
    <text evidence="1">The sequence shown here is derived from an EMBL/GenBank/DDBJ whole genome shotgun (WGS) entry which is preliminary data.</text>
</comment>
<sequence length="62" mass="7289">MENLSSQSRAAIEDALGAMRETFVKQIEIEVERKLKEENRTREFLVEELEILKSRSAEVDRH</sequence>
<dbReference type="AlphaFoldDB" id="A0A1Q8RQ30"/>
<proteinExistence type="predicted"/>
<protein>
    <submittedName>
        <fullName evidence="1">Uncharacterized protein</fullName>
    </submittedName>
</protein>
<name>A0A1Q8RQ30_9PEZI</name>
<accession>A0A1Q8RQ30</accession>
<reference evidence="1 2" key="1">
    <citation type="submission" date="2016-11" db="EMBL/GenBank/DDBJ databases">
        <title>Draft Genome Assembly of Colletotrichum chlorophyti a pathogen of herbaceous plants.</title>
        <authorList>
            <person name="Gan P."/>
            <person name="Narusaka M."/>
            <person name="Tsushima A."/>
            <person name="Narusaka Y."/>
            <person name="Takano Y."/>
            <person name="Shirasu K."/>
        </authorList>
    </citation>
    <scope>NUCLEOTIDE SEQUENCE [LARGE SCALE GENOMIC DNA]</scope>
    <source>
        <strain evidence="1 2">NTL11</strain>
    </source>
</reference>
<dbReference type="EMBL" id="MPGH01000130">
    <property type="protein sequence ID" value="OLN86447.1"/>
    <property type="molecule type" value="Genomic_DNA"/>
</dbReference>
<gene>
    <name evidence="1" type="ORF">CCHL11_06418</name>
</gene>
<evidence type="ECO:0000313" key="2">
    <source>
        <dbReference type="Proteomes" id="UP000186583"/>
    </source>
</evidence>
<dbReference type="OrthoDB" id="5801062at2759"/>
<dbReference type="STRING" id="708187.A0A1Q8RQ30"/>
<dbReference type="Proteomes" id="UP000186583">
    <property type="component" value="Unassembled WGS sequence"/>
</dbReference>
<evidence type="ECO:0000313" key="1">
    <source>
        <dbReference type="EMBL" id="OLN86447.1"/>
    </source>
</evidence>
<keyword evidence="2" id="KW-1185">Reference proteome</keyword>